<feature type="compositionally biased region" description="Basic and acidic residues" evidence="1">
    <location>
        <begin position="479"/>
        <end position="490"/>
    </location>
</feature>
<evidence type="ECO:0000313" key="3">
    <source>
        <dbReference type="Proteomes" id="UP001295423"/>
    </source>
</evidence>
<name>A0AAD2FW82_9STRA</name>
<dbReference type="EMBL" id="CAKOGP040001869">
    <property type="protein sequence ID" value="CAJ1954481.1"/>
    <property type="molecule type" value="Genomic_DNA"/>
</dbReference>
<sequence length="603" mass="68698">MTPTASDDEIIEHVPRWKLFQNQKHSLRIPVSEIASCVGFHEYRDLVQLALRQVYQGSAGQELLAHDSKLLGLRLESDEQLLMEIAEQAGKETKEAWKAVVQVKHGVRKEQSVEQAQTLSKAVVQKAKESKKLTRSQIQQLEQASKHSVNTGFGTCWEDQALDMYEKQFGYEVRARNEEIKIWPFVRVDGGDTVRPLKDPHSHRQLTLLNAAGIAEDEPEPKRQRNSDSDEMDKKFGLISTRNISIKKQKECLFSLRGAIDGIRDELVPNSCMTTSDDDDSWVLQPIIVECKHRMNRLQPSPPLYEMIQIAAYCKMYDAKDADLLQVLRKKKLTIQRRAKDNQTKPALPDENFRQQKLPFVATSDKENNDKENDKAEPNSKPTDQSVVDMTGNCENEEACPNINGSMQQKSEEDEKESSGVFDTTELSEEIGDGAAEESVQVDEESSIKREPVGLATEKVQTEAKHSITIGTNETLNEDSAREEDPGTDKQDAMTMEISVTRMSMDDPRYQLNDNWESLILPRLKSWVEGIYEIRSSDDKRYRLLMASTESSVAVIGDHDEDVLEQQSLQQLRDAWNILFEECPWLVDCDTQYSREIMSRIAE</sequence>
<proteinExistence type="predicted"/>
<evidence type="ECO:0000256" key="1">
    <source>
        <dbReference type="SAM" id="MobiDB-lite"/>
    </source>
</evidence>
<reference evidence="2" key="1">
    <citation type="submission" date="2023-08" db="EMBL/GenBank/DDBJ databases">
        <authorList>
            <person name="Audoor S."/>
            <person name="Bilcke G."/>
        </authorList>
    </citation>
    <scope>NUCLEOTIDE SEQUENCE</scope>
</reference>
<feature type="compositionally biased region" description="Acidic residues" evidence="1">
    <location>
        <begin position="426"/>
        <end position="445"/>
    </location>
</feature>
<dbReference type="Proteomes" id="UP001295423">
    <property type="component" value="Unassembled WGS sequence"/>
</dbReference>
<comment type="caution">
    <text evidence="2">The sequence shown here is derived from an EMBL/GenBank/DDBJ whole genome shotgun (WGS) entry which is preliminary data.</text>
</comment>
<protein>
    <submittedName>
        <fullName evidence="2">Uncharacterized protein</fullName>
    </submittedName>
</protein>
<feature type="region of interest" description="Disordered" evidence="1">
    <location>
        <begin position="213"/>
        <end position="233"/>
    </location>
</feature>
<feature type="compositionally biased region" description="Basic and acidic residues" evidence="1">
    <location>
        <begin position="364"/>
        <end position="378"/>
    </location>
</feature>
<dbReference type="AlphaFoldDB" id="A0AAD2FW82"/>
<keyword evidence="3" id="KW-1185">Reference proteome</keyword>
<organism evidence="2 3">
    <name type="scientific">Cylindrotheca closterium</name>
    <dbReference type="NCBI Taxonomy" id="2856"/>
    <lineage>
        <taxon>Eukaryota</taxon>
        <taxon>Sar</taxon>
        <taxon>Stramenopiles</taxon>
        <taxon>Ochrophyta</taxon>
        <taxon>Bacillariophyta</taxon>
        <taxon>Bacillariophyceae</taxon>
        <taxon>Bacillariophycidae</taxon>
        <taxon>Bacillariales</taxon>
        <taxon>Bacillariaceae</taxon>
        <taxon>Cylindrotheca</taxon>
    </lineage>
</organism>
<accession>A0AAD2FW82</accession>
<feature type="region of interest" description="Disordered" evidence="1">
    <location>
        <begin position="338"/>
        <end position="490"/>
    </location>
</feature>
<evidence type="ECO:0000313" key="2">
    <source>
        <dbReference type="EMBL" id="CAJ1954481.1"/>
    </source>
</evidence>
<gene>
    <name evidence="2" type="ORF">CYCCA115_LOCUS15074</name>
</gene>
<feature type="compositionally biased region" description="Basic and acidic residues" evidence="1">
    <location>
        <begin position="220"/>
        <end position="233"/>
    </location>
</feature>